<proteinExistence type="inferred from homology"/>
<evidence type="ECO:0000256" key="8">
    <source>
        <dbReference type="ARBA" id="ARBA00048174"/>
    </source>
</evidence>
<comment type="catalytic activity">
    <reaction evidence="8 10">
        <text>ITP + H2O = IDP + phosphate + H(+)</text>
        <dbReference type="Rhea" id="RHEA:28330"/>
        <dbReference type="ChEBI" id="CHEBI:15377"/>
        <dbReference type="ChEBI" id="CHEBI:15378"/>
        <dbReference type="ChEBI" id="CHEBI:43474"/>
        <dbReference type="ChEBI" id="CHEBI:58280"/>
        <dbReference type="ChEBI" id="CHEBI:61402"/>
        <dbReference type="EC" id="3.6.1.73"/>
    </reaction>
</comment>
<dbReference type="EMBL" id="JAKGAS010000002">
    <property type="protein sequence ID" value="MCF2947476.1"/>
    <property type="molecule type" value="Genomic_DNA"/>
</dbReference>
<evidence type="ECO:0000256" key="6">
    <source>
        <dbReference type="ARBA" id="ARBA00023080"/>
    </source>
</evidence>
<dbReference type="PANTHER" id="PTHR34699:SF2">
    <property type="entry name" value="NON-CANONICAL PURINE NTP PHOSPHATASE_PRRC1 DOMAIN-CONTAINING PROTEIN"/>
    <property type="match status" value="1"/>
</dbReference>
<evidence type="ECO:0000256" key="7">
    <source>
        <dbReference type="ARBA" id="ARBA00023211"/>
    </source>
</evidence>
<sequence>MIKVIVGSTNPVKVNAAKQAITNIYPNNQIECLGINAPSLVPDQPMNSQETKQGALNRIDYCQKQSKADFYLAIEGGVDLFEHGPATFAYIAITDGTHTSIGRSSMLPLPPKIFQALQLGEELGLAMDRLFNTHNIKQKQGAIGLLTNGLATRESIYTQACILAMAPFINPDLFNCK</sequence>
<evidence type="ECO:0000256" key="4">
    <source>
        <dbReference type="ARBA" id="ARBA00022801"/>
    </source>
</evidence>
<accession>A0ABS9D3G6</accession>
<comment type="cofactor">
    <cofactor evidence="10">
        <name>Mg(2+)</name>
        <dbReference type="ChEBI" id="CHEBI:18420"/>
    </cofactor>
    <cofactor evidence="10">
        <name>Mn(2+)</name>
        <dbReference type="ChEBI" id="CHEBI:29035"/>
    </cofactor>
    <text evidence="10">Binds 1 divalent metal cation per subunit; can use either Mg(2+) or Mn(2+).</text>
</comment>
<evidence type="ECO:0000313" key="13">
    <source>
        <dbReference type="Proteomes" id="UP001521137"/>
    </source>
</evidence>
<keyword evidence="7 10" id="KW-0464">Manganese</keyword>
<evidence type="ECO:0000256" key="1">
    <source>
        <dbReference type="ARBA" id="ARBA00001936"/>
    </source>
</evidence>
<evidence type="ECO:0000256" key="5">
    <source>
        <dbReference type="ARBA" id="ARBA00022842"/>
    </source>
</evidence>
<evidence type="ECO:0000256" key="3">
    <source>
        <dbReference type="ARBA" id="ARBA00022741"/>
    </source>
</evidence>
<evidence type="ECO:0000256" key="10">
    <source>
        <dbReference type="HAMAP-Rule" id="MF_00648"/>
    </source>
</evidence>
<keyword evidence="2 10" id="KW-0479">Metal-binding</keyword>
<comment type="similarity">
    <text evidence="10">Belongs to the YjjX NTPase family.</text>
</comment>
<keyword evidence="5 10" id="KW-0460">Magnesium</keyword>
<comment type="cofactor">
    <cofactor evidence="1">
        <name>Mn(2+)</name>
        <dbReference type="ChEBI" id="CHEBI:29035"/>
    </cofactor>
</comment>
<comment type="function">
    <text evidence="10">Phosphatase that hydrolyzes non-canonical purine nucleotides such as XTP and ITP to their respective diphosphate derivatives. Probably excludes non-canonical purines from DNA/RNA precursor pool, thus preventing their incorporation into DNA/RNA and avoiding chromosomal lesions.</text>
</comment>
<dbReference type="InterPro" id="IPR002786">
    <property type="entry name" value="Non_canon_purine_NTPase"/>
</dbReference>
<comment type="caution">
    <text evidence="10">Lacks conserved residue(s) required for the propagation of feature annotation.</text>
</comment>
<dbReference type="InterPro" id="IPR029001">
    <property type="entry name" value="ITPase-like_fam"/>
</dbReference>
<keyword evidence="4 10" id="KW-0378">Hydrolase</keyword>
<dbReference type="RefSeq" id="WP_235310996.1">
    <property type="nucleotide sequence ID" value="NZ_JAKGAS010000002.1"/>
</dbReference>
<dbReference type="NCBIfam" id="TIGR00258">
    <property type="entry name" value="inosine/xanthosine triphosphatase"/>
    <property type="match status" value="1"/>
</dbReference>
<comment type="subunit">
    <text evidence="10">Homodimer.</text>
</comment>
<evidence type="ECO:0000256" key="9">
    <source>
        <dbReference type="ARBA" id="ARBA00048781"/>
    </source>
</evidence>
<protein>
    <recommendedName>
        <fullName evidence="10">Inosine/xanthosine triphosphatase</fullName>
        <shortName evidence="10">ITPase/XTPase</shortName>
        <ecNumber evidence="10">3.6.1.73</ecNumber>
    </recommendedName>
    <alternativeName>
        <fullName evidence="10">Non-canonical purine NTP phosphatase</fullName>
    </alternativeName>
    <alternativeName>
        <fullName evidence="10">Non-standard purine NTP phosphatase</fullName>
    </alternativeName>
    <alternativeName>
        <fullName evidence="10">Nucleoside-triphosphate phosphatase</fullName>
        <shortName evidence="10">NTPase</shortName>
    </alternativeName>
</protein>
<evidence type="ECO:0000256" key="2">
    <source>
        <dbReference type="ARBA" id="ARBA00022723"/>
    </source>
</evidence>
<keyword evidence="3 10" id="KW-0547">Nucleotide-binding</keyword>
<dbReference type="PANTHER" id="PTHR34699">
    <property type="match status" value="1"/>
</dbReference>
<dbReference type="EC" id="3.6.1.73" evidence="10"/>
<feature type="domain" description="Non-canonical purine NTP phosphatase/PRRC1" evidence="11">
    <location>
        <begin position="7"/>
        <end position="169"/>
    </location>
</feature>
<evidence type="ECO:0000259" key="11">
    <source>
        <dbReference type="Pfam" id="PF01931"/>
    </source>
</evidence>
<dbReference type="Gene3D" id="3.90.950.10">
    <property type="match status" value="1"/>
</dbReference>
<dbReference type="HAMAP" id="MF_00648">
    <property type="entry name" value="Non_canon_purine_NTPase_YjjX"/>
    <property type="match status" value="1"/>
</dbReference>
<gene>
    <name evidence="12" type="primary">yjjX</name>
    <name evidence="12" type="ORF">L0668_05110</name>
</gene>
<dbReference type="InterPro" id="IPR026533">
    <property type="entry name" value="NTPase/PRRC1"/>
</dbReference>
<reference evidence="12 13" key="1">
    <citation type="submission" date="2022-01" db="EMBL/GenBank/DDBJ databases">
        <title>Paraglaciecola sp. G1-23.</title>
        <authorList>
            <person name="Jin M.S."/>
            <person name="Han D.M."/>
            <person name="Kim H.M."/>
            <person name="Jeon C.O."/>
        </authorList>
    </citation>
    <scope>NUCLEOTIDE SEQUENCE [LARGE SCALE GENOMIC DNA]</scope>
    <source>
        <strain evidence="12 13">G1-23</strain>
    </source>
</reference>
<dbReference type="InterPro" id="IPR050299">
    <property type="entry name" value="YjjX_NTPase"/>
</dbReference>
<dbReference type="GO" id="GO:0016787">
    <property type="term" value="F:hydrolase activity"/>
    <property type="evidence" value="ECO:0007669"/>
    <property type="project" value="UniProtKB-KW"/>
</dbReference>
<evidence type="ECO:0000313" key="12">
    <source>
        <dbReference type="EMBL" id="MCF2947476.1"/>
    </source>
</evidence>
<keyword evidence="13" id="KW-1185">Reference proteome</keyword>
<dbReference type="NCBIfam" id="NF003459">
    <property type="entry name" value="PRK05074.1"/>
    <property type="match status" value="1"/>
</dbReference>
<name>A0ABS9D3G6_9ALTE</name>
<feature type="binding site" evidence="10">
    <location>
        <begin position="8"/>
        <end position="13"/>
    </location>
    <ligand>
        <name>substrate</name>
    </ligand>
</feature>
<comment type="catalytic activity">
    <reaction evidence="9 10">
        <text>XTP + H2O = XDP + phosphate + H(+)</text>
        <dbReference type="Rhea" id="RHEA:28406"/>
        <dbReference type="ChEBI" id="CHEBI:15377"/>
        <dbReference type="ChEBI" id="CHEBI:15378"/>
        <dbReference type="ChEBI" id="CHEBI:43474"/>
        <dbReference type="ChEBI" id="CHEBI:59884"/>
        <dbReference type="ChEBI" id="CHEBI:61314"/>
        <dbReference type="EC" id="3.6.1.73"/>
    </reaction>
</comment>
<comment type="caution">
    <text evidence="12">The sequence shown here is derived from an EMBL/GenBank/DDBJ whole genome shotgun (WGS) entry which is preliminary data.</text>
</comment>
<keyword evidence="6 10" id="KW-0546">Nucleotide metabolism</keyword>
<organism evidence="12 13">
    <name type="scientific">Paraglaciecola algarum</name>
    <dbReference type="NCBI Taxonomy" id="3050085"/>
    <lineage>
        <taxon>Bacteria</taxon>
        <taxon>Pseudomonadati</taxon>
        <taxon>Pseudomonadota</taxon>
        <taxon>Gammaproteobacteria</taxon>
        <taxon>Alteromonadales</taxon>
        <taxon>Alteromonadaceae</taxon>
        <taxon>Paraglaciecola</taxon>
    </lineage>
</organism>
<dbReference type="SUPFAM" id="SSF52972">
    <property type="entry name" value="ITPase-like"/>
    <property type="match status" value="1"/>
</dbReference>
<dbReference type="Proteomes" id="UP001521137">
    <property type="component" value="Unassembled WGS sequence"/>
</dbReference>
<dbReference type="Pfam" id="PF01931">
    <property type="entry name" value="NTPase_I-T"/>
    <property type="match status" value="1"/>
</dbReference>